<evidence type="ECO:0000313" key="2">
    <source>
        <dbReference type="EMBL" id="RNI34242.1"/>
    </source>
</evidence>
<dbReference type="SUPFAM" id="SSF51905">
    <property type="entry name" value="FAD/NAD(P)-binding domain"/>
    <property type="match status" value="1"/>
</dbReference>
<protein>
    <recommendedName>
        <fullName evidence="1">Amine oxidase domain-containing protein</fullName>
    </recommendedName>
</protein>
<dbReference type="Proteomes" id="UP000267223">
    <property type="component" value="Unassembled WGS sequence"/>
</dbReference>
<gene>
    <name evidence="2" type="ORF">EFY79_16220</name>
</gene>
<proteinExistence type="predicted"/>
<dbReference type="InterPro" id="IPR036188">
    <property type="entry name" value="FAD/NAD-bd_sf"/>
</dbReference>
<comment type="caution">
    <text evidence="2">The sequence shown here is derived from an EMBL/GenBank/DDBJ whole genome shotgun (WGS) entry which is preliminary data.</text>
</comment>
<reference evidence="2 3" key="1">
    <citation type="submission" date="2018-11" db="EMBL/GenBank/DDBJ databases">
        <title>Draft genome sequence of Ferruginibacter sp. BO-59.</title>
        <authorList>
            <person name="Im W.T."/>
        </authorList>
    </citation>
    <scope>NUCLEOTIDE SEQUENCE [LARGE SCALE GENOMIC DNA]</scope>
    <source>
        <strain evidence="2 3">BO-59</strain>
    </source>
</reference>
<accession>A0A3M9N8V3</accession>
<sequence length="460" mass="51304">MNLAKPIAILGAGLAGLTAASRLKKRDIPFEVYEASNKVAGLASSFKDKDGFTHDFGAHFITNRLANAVGIGDQCRVVKHYGEAVWLKGKSYNYPFGLIEIPQMSLSFIKSKLNQIGASNPPASAAEWFRKNYGQALADQVALPLIEAWSGVPADELSPAVGESLPGSILQTLYLKMASVLSGRAVACGYNREKPEMPSVWHVYPNHGVSTICEKLMEGIEDSIMLNSPVKEIMVENGKVTAIKVNDEIKPVSAVISTAPANILAQMVKGSHVLDYAKEFKFRPMIFINLRLEGRRFLPDTVEWFPEKDLPFFRLTEVTRSMPWMAPEGKSIITADIGCTKDEPFWTMEDDKLIALCLENLERVLPGIKEKFLGGDVLRTGFSYPVFLNKYEKERQQFEKSTNIDNLLSIGRNGEFGHRFMEDVYWRTCQKVDDLIQNNAMNGRTVISNEHQNKSVNTES</sequence>
<organism evidence="2 3">
    <name type="scientific">Hanamia caeni</name>
    <dbReference type="NCBI Taxonomy" id="2294116"/>
    <lineage>
        <taxon>Bacteria</taxon>
        <taxon>Pseudomonadati</taxon>
        <taxon>Bacteroidota</taxon>
        <taxon>Chitinophagia</taxon>
        <taxon>Chitinophagales</taxon>
        <taxon>Chitinophagaceae</taxon>
        <taxon>Hanamia</taxon>
    </lineage>
</organism>
<dbReference type="GO" id="GO:0008767">
    <property type="term" value="F:UDP-galactopyranose mutase activity"/>
    <property type="evidence" value="ECO:0007669"/>
    <property type="project" value="TreeGrafter"/>
</dbReference>
<dbReference type="EMBL" id="RJJR01000014">
    <property type="protein sequence ID" value="RNI34242.1"/>
    <property type="molecule type" value="Genomic_DNA"/>
</dbReference>
<feature type="domain" description="Amine oxidase" evidence="1">
    <location>
        <begin position="14"/>
        <end position="386"/>
    </location>
</feature>
<keyword evidence="3" id="KW-1185">Reference proteome</keyword>
<name>A0A3M9N8V3_9BACT</name>
<evidence type="ECO:0000313" key="3">
    <source>
        <dbReference type="Proteomes" id="UP000267223"/>
    </source>
</evidence>
<dbReference type="GO" id="GO:0016491">
    <property type="term" value="F:oxidoreductase activity"/>
    <property type="evidence" value="ECO:0007669"/>
    <property type="project" value="InterPro"/>
</dbReference>
<dbReference type="GO" id="GO:0005829">
    <property type="term" value="C:cytosol"/>
    <property type="evidence" value="ECO:0007669"/>
    <property type="project" value="TreeGrafter"/>
</dbReference>
<dbReference type="PANTHER" id="PTHR21197:SF0">
    <property type="entry name" value="UDP-GALACTOPYRANOSE MUTASE"/>
    <property type="match status" value="1"/>
</dbReference>
<evidence type="ECO:0000259" key="1">
    <source>
        <dbReference type="Pfam" id="PF01593"/>
    </source>
</evidence>
<dbReference type="OrthoDB" id="9769600at2"/>
<dbReference type="GO" id="GO:0050660">
    <property type="term" value="F:flavin adenine dinucleotide binding"/>
    <property type="evidence" value="ECO:0007669"/>
    <property type="project" value="TreeGrafter"/>
</dbReference>
<dbReference type="PANTHER" id="PTHR21197">
    <property type="entry name" value="UDP-GALACTOPYRANOSE MUTASE"/>
    <property type="match status" value="1"/>
</dbReference>
<dbReference type="InterPro" id="IPR002937">
    <property type="entry name" value="Amino_oxidase"/>
</dbReference>
<dbReference type="Gene3D" id="3.50.50.60">
    <property type="entry name" value="FAD/NAD(P)-binding domain"/>
    <property type="match status" value="1"/>
</dbReference>
<dbReference type="Pfam" id="PF01593">
    <property type="entry name" value="Amino_oxidase"/>
    <property type="match status" value="1"/>
</dbReference>
<dbReference type="RefSeq" id="WP_123121784.1">
    <property type="nucleotide sequence ID" value="NZ_RJJR01000014.1"/>
</dbReference>
<dbReference type="AlphaFoldDB" id="A0A3M9N8V3"/>